<gene>
    <name evidence="2" type="ORF">TM49_00145</name>
</gene>
<dbReference type="KEGG" id="mey:TM49_00145"/>
<dbReference type="RefSeq" id="WP_045679014.1">
    <property type="nucleotide sequence ID" value="NZ_CP010803.1"/>
</dbReference>
<dbReference type="HOGENOM" id="CLU_200538_0_0_5"/>
<feature type="region of interest" description="Disordered" evidence="1">
    <location>
        <begin position="49"/>
        <end position="73"/>
    </location>
</feature>
<dbReference type="AlphaFoldDB" id="A0A0D5LL09"/>
<dbReference type="STRING" id="1486262.TM49_00145"/>
<feature type="compositionally biased region" description="Basic residues" evidence="1">
    <location>
        <begin position="64"/>
        <end position="73"/>
    </location>
</feature>
<feature type="region of interest" description="Disordered" evidence="1">
    <location>
        <begin position="1"/>
        <end position="21"/>
    </location>
</feature>
<organism evidence="2 3">
    <name type="scientific">Martelella endophytica</name>
    <dbReference type="NCBI Taxonomy" id="1486262"/>
    <lineage>
        <taxon>Bacteria</taxon>
        <taxon>Pseudomonadati</taxon>
        <taxon>Pseudomonadota</taxon>
        <taxon>Alphaproteobacteria</taxon>
        <taxon>Hyphomicrobiales</taxon>
        <taxon>Aurantimonadaceae</taxon>
        <taxon>Martelella</taxon>
    </lineage>
</organism>
<proteinExistence type="predicted"/>
<keyword evidence="3" id="KW-1185">Reference proteome</keyword>
<evidence type="ECO:0000256" key="1">
    <source>
        <dbReference type="SAM" id="MobiDB-lite"/>
    </source>
</evidence>
<reference evidence="2 3" key="1">
    <citation type="journal article" date="2015" name="Genome Announc.">
        <title>Complete genome sequence of Martelella endophytica YC6887, which has antifungal activity associated with a halophyte.</title>
        <authorList>
            <person name="Khan A."/>
            <person name="Khan H."/>
            <person name="Chung E.J."/>
            <person name="Hossain M.T."/>
            <person name="Chung Y.R."/>
        </authorList>
    </citation>
    <scope>NUCLEOTIDE SEQUENCE [LARGE SCALE GENOMIC DNA]</scope>
    <source>
        <strain evidence="2">YC6887</strain>
    </source>
</reference>
<sequence length="73" mass="8214">MTATKDQFFKPGRMSATDKASITDRAAREIITEEATSLQKKTDRLRKLRLAREEADAAAPAPEKKKRSRKPAK</sequence>
<protein>
    <submittedName>
        <fullName evidence="2">Uncharacterized protein</fullName>
    </submittedName>
</protein>
<dbReference type="Proteomes" id="UP000032611">
    <property type="component" value="Chromosome"/>
</dbReference>
<dbReference type="EMBL" id="CP010803">
    <property type="protein sequence ID" value="AJY44447.1"/>
    <property type="molecule type" value="Genomic_DNA"/>
</dbReference>
<evidence type="ECO:0000313" key="2">
    <source>
        <dbReference type="EMBL" id="AJY44447.1"/>
    </source>
</evidence>
<name>A0A0D5LL09_MAREN</name>
<accession>A0A0D5LL09</accession>
<dbReference type="OrthoDB" id="7917227at2"/>
<dbReference type="PATRIC" id="fig|1486262.3.peg.32"/>
<evidence type="ECO:0000313" key="3">
    <source>
        <dbReference type="Proteomes" id="UP000032611"/>
    </source>
</evidence>